<reference evidence="16 17" key="1">
    <citation type="submission" date="2025-04" db="UniProtKB">
        <authorList>
            <consortium name="RefSeq"/>
        </authorList>
    </citation>
    <scope>IDENTIFICATION</scope>
</reference>
<feature type="compositionally biased region" description="Basic and acidic residues" evidence="13">
    <location>
        <begin position="273"/>
        <end position="284"/>
    </location>
</feature>
<gene>
    <name evidence="16 17 18" type="primary">LOC106064939</name>
</gene>
<evidence type="ECO:0000256" key="4">
    <source>
        <dbReference type="ARBA" id="ARBA00008233"/>
    </source>
</evidence>
<dbReference type="InterPro" id="IPR026169">
    <property type="entry name" value="MIEAP"/>
</dbReference>
<evidence type="ECO:0000256" key="12">
    <source>
        <dbReference type="ARBA" id="ARBA00032687"/>
    </source>
</evidence>
<dbReference type="OrthoDB" id="6105707at2759"/>
<protein>
    <recommendedName>
        <fullName evidence="5">Mitochondria-eating protein</fullName>
    </recommendedName>
    <alternativeName>
        <fullName evidence="12">Spermatogenesis-associated protein 18</fullName>
    </alternativeName>
</protein>
<evidence type="ECO:0000256" key="1">
    <source>
        <dbReference type="ARBA" id="ARBA00004294"/>
    </source>
</evidence>
<feature type="domain" description="Mitochondria-eating protein C-terminal" evidence="14">
    <location>
        <begin position="288"/>
        <end position="488"/>
    </location>
</feature>
<organism evidence="15 16">
    <name type="scientific">Biomphalaria glabrata</name>
    <name type="common">Bloodfluke planorb</name>
    <name type="synonym">Freshwater snail</name>
    <dbReference type="NCBI Taxonomy" id="6526"/>
    <lineage>
        <taxon>Eukaryota</taxon>
        <taxon>Metazoa</taxon>
        <taxon>Spiralia</taxon>
        <taxon>Lophotrochozoa</taxon>
        <taxon>Mollusca</taxon>
        <taxon>Gastropoda</taxon>
        <taxon>Heterobranchia</taxon>
        <taxon>Euthyneura</taxon>
        <taxon>Panpulmonata</taxon>
        <taxon>Hygrophila</taxon>
        <taxon>Lymnaeoidea</taxon>
        <taxon>Planorbidae</taxon>
        <taxon>Biomphalaria</taxon>
    </lineage>
</organism>
<keyword evidence="11" id="KW-0472">Membrane</keyword>
<accession>A0A9W3B808</accession>
<keyword evidence="7" id="KW-1000">Mitochondrion outer membrane</keyword>
<dbReference type="CDD" id="cd14686">
    <property type="entry name" value="bZIP"/>
    <property type="match status" value="1"/>
</dbReference>
<dbReference type="RefSeq" id="XP_055895613.1">
    <property type="nucleotide sequence ID" value="XM_056039638.1"/>
</dbReference>
<dbReference type="GO" id="GO:0005741">
    <property type="term" value="C:mitochondrial outer membrane"/>
    <property type="evidence" value="ECO:0007669"/>
    <property type="project" value="UniProtKB-SubCell"/>
</dbReference>
<evidence type="ECO:0000313" key="15">
    <source>
        <dbReference type="Proteomes" id="UP001165740"/>
    </source>
</evidence>
<proteinExistence type="inferred from homology"/>
<dbReference type="GO" id="GO:0005759">
    <property type="term" value="C:mitochondrial matrix"/>
    <property type="evidence" value="ECO:0007669"/>
    <property type="project" value="UniProtKB-SubCell"/>
</dbReference>
<evidence type="ECO:0000256" key="6">
    <source>
        <dbReference type="ARBA" id="ARBA00022490"/>
    </source>
</evidence>
<dbReference type="Proteomes" id="UP001165740">
    <property type="component" value="Chromosome 8"/>
</dbReference>
<keyword evidence="10" id="KW-0496">Mitochondrion</keyword>
<evidence type="ECO:0000256" key="7">
    <source>
        <dbReference type="ARBA" id="ARBA00022787"/>
    </source>
</evidence>
<feature type="compositionally biased region" description="Polar residues" evidence="13">
    <location>
        <begin position="243"/>
        <end position="269"/>
    </location>
</feature>
<keyword evidence="15" id="KW-1185">Reference proteome</keyword>
<evidence type="ECO:0000256" key="11">
    <source>
        <dbReference type="ARBA" id="ARBA00023136"/>
    </source>
</evidence>
<comment type="similarity">
    <text evidence="4">Belongs to the MIEAP family.</text>
</comment>
<evidence type="ECO:0000313" key="16">
    <source>
        <dbReference type="RefSeq" id="XP_055895612.1"/>
    </source>
</evidence>
<evidence type="ECO:0000259" key="14">
    <source>
        <dbReference type="Pfam" id="PF16026"/>
    </source>
</evidence>
<evidence type="ECO:0000256" key="5">
    <source>
        <dbReference type="ARBA" id="ARBA00019863"/>
    </source>
</evidence>
<feature type="region of interest" description="Disordered" evidence="13">
    <location>
        <begin position="50"/>
        <end position="115"/>
    </location>
</feature>
<keyword evidence="9" id="KW-0446">Lipid-binding</keyword>
<dbReference type="InterPro" id="IPR031981">
    <property type="entry name" value="MIEAP_C"/>
</dbReference>
<feature type="compositionally biased region" description="Basic and acidic residues" evidence="13">
    <location>
        <begin position="76"/>
        <end position="100"/>
    </location>
</feature>
<dbReference type="GO" id="GO:0035694">
    <property type="term" value="P:mitochondrial protein catabolic process"/>
    <property type="evidence" value="ECO:0007669"/>
    <property type="project" value="InterPro"/>
</dbReference>
<name>A0A9W3B808_BIOGL</name>
<evidence type="ECO:0000256" key="3">
    <source>
        <dbReference type="ARBA" id="ARBA00004496"/>
    </source>
</evidence>
<dbReference type="PRINTS" id="PR01217">
    <property type="entry name" value="PRICHEXTENSN"/>
</dbReference>
<keyword evidence="6" id="KW-0963">Cytoplasm</keyword>
<dbReference type="GO" id="GO:0008289">
    <property type="term" value="F:lipid binding"/>
    <property type="evidence" value="ECO:0007669"/>
    <property type="project" value="UniProtKB-KW"/>
</dbReference>
<dbReference type="GO" id="GO:0035695">
    <property type="term" value="P:mitophagy by internal vacuole formation"/>
    <property type="evidence" value="ECO:0007669"/>
    <property type="project" value="TreeGrafter"/>
</dbReference>
<dbReference type="AlphaFoldDB" id="A0A9W3B808"/>
<evidence type="ECO:0000256" key="9">
    <source>
        <dbReference type="ARBA" id="ARBA00023121"/>
    </source>
</evidence>
<evidence type="ECO:0000256" key="10">
    <source>
        <dbReference type="ARBA" id="ARBA00023128"/>
    </source>
</evidence>
<evidence type="ECO:0000313" key="18">
    <source>
        <dbReference type="RefSeq" id="XP_055895614.1"/>
    </source>
</evidence>
<dbReference type="RefSeq" id="XP_055895612.1">
    <property type="nucleotide sequence ID" value="XM_056039637.1"/>
</dbReference>
<comment type="subcellular location">
    <subcellularLocation>
        <location evidence="3">Cytoplasm</location>
    </subcellularLocation>
    <subcellularLocation>
        <location evidence="2">Mitochondrion matrix</location>
    </subcellularLocation>
    <subcellularLocation>
        <location evidence="1">Mitochondrion outer membrane</location>
    </subcellularLocation>
</comment>
<evidence type="ECO:0000313" key="17">
    <source>
        <dbReference type="RefSeq" id="XP_055895613.1"/>
    </source>
</evidence>
<evidence type="ECO:0000256" key="8">
    <source>
        <dbReference type="ARBA" id="ARBA00023054"/>
    </source>
</evidence>
<feature type="compositionally biased region" description="Low complexity" evidence="13">
    <location>
        <begin position="214"/>
        <end position="232"/>
    </location>
</feature>
<dbReference type="GeneID" id="106064939"/>
<evidence type="ECO:0000256" key="13">
    <source>
        <dbReference type="SAM" id="MobiDB-lite"/>
    </source>
</evidence>
<evidence type="ECO:0000256" key="2">
    <source>
        <dbReference type="ARBA" id="ARBA00004305"/>
    </source>
</evidence>
<sequence length="491" mass="54580">MSGDVKKDLRAEARNFSATLANASLLKRKDPQSKSLLEKAQQIIDALLADCSKPMPATPPPRPPRGGTGMGQLWVKLDELKRENDDLKRQRTRSSEEKVGSPKSPKSPKFHAPVPGQFEAVSAELQRVKLENEALRVHIEKLQLTIKEHQTVNSNLRDDCKRSKAALEAAQKSAMKAREETKKMESNLQAVKTENDSLKQKLSQNHPTPPPRPSTTKPSSANAASKPSPANPTQKPTPAHATSKPTPSNASKPSPEITTPKQSPATSSPKPRMRTDNRLTENISEKCRPSNIAVAYTTLESQEWMDAKESLEELEEDEHQITQFLCGILMSSYEVSTLVLQSVERVIGYILTNPTSAVTIMPEVQVCPLPAEVADVIGQRLRMTFDKVNAADISELAKQHFSTSNSISSTWSSHHAVQKYIHQCALVTWQMAIQKPPMKLHTADARFDSSRHNLWWSCDQSRAKTIDYFIWPVLYDYEGGNLMVKGCVHAT</sequence>
<keyword evidence="8" id="KW-0175">Coiled coil</keyword>
<dbReference type="RefSeq" id="XP_055895614.1">
    <property type="nucleotide sequence ID" value="XM_056039639.1"/>
</dbReference>
<dbReference type="OMA" id="ESACITW"/>
<feature type="region of interest" description="Disordered" evidence="13">
    <location>
        <begin position="196"/>
        <end position="284"/>
    </location>
</feature>
<dbReference type="PANTHER" id="PTHR21771">
    <property type="entry name" value="MITOCHONDRIA-EATING PROTEIN-RELATED"/>
    <property type="match status" value="1"/>
</dbReference>
<dbReference type="Pfam" id="PF16026">
    <property type="entry name" value="MIEAP"/>
    <property type="match status" value="1"/>
</dbReference>